<feature type="transmembrane region" description="Helical" evidence="1">
    <location>
        <begin position="111"/>
        <end position="132"/>
    </location>
</feature>
<evidence type="ECO:0000313" key="3">
    <source>
        <dbReference type="EMBL" id="EOB14155.1"/>
    </source>
</evidence>
<accession>R0MIX5</accession>
<keyword evidence="1" id="KW-0472">Membrane</keyword>
<sequence>MNLKNLCFSYLLFISLSECYSLGRLIKYVLVTVNSANALVTFEEAWIKETVNVAEEQNYSIPQKLLLIIMMPHLILFREFLMLAIICGFVLFILQFINVFYYGYRSIALEIIVFNIYIILCITVFFTGELFFTQ</sequence>
<keyword evidence="4" id="KW-1185">Reference proteome</keyword>
<dbReference type="HOGENOM" id="CLU_1896812_0_0_1"/>
<reference evidence="3 4" key="1">
    <citation type="journal article" date="2013" name="BMC Genomics">
        <title>Comparative genomics of parasitic silkworm microsporidia reveal an association between genome expansion and host adaptation.</title>
        <authorList>
            <person name="Pan G."/>
            <person name="Xu J."/>
            <person name="Li T."/>
            <person name="Xia Q."/>
            <person name="Liu S.L."/>
            <person name="Zhang G."/>
            <person name="Li S."/>
            <person name="Li C."/>
            <person name="Liu H."/>
            <person name="Yang L."/>
            <person name="Liu T."/>
            <person name="Zhang X."/>
            <person name="Wu Z."/>
            <person name="Fan W."/>
            <person name="Dang X."/>
            <person name="Xiang H."/>
            <person name="Tao M."/>
            <person name="Li Y."/>
            <person name="Hu J."/>
            <person name="Li Z."/>
            <person name="Lin L."/>
            <person name="Luo J."/>
            <person name="Geng L."/>
            <person name="Wang L."/>
            <person name="Long M."/>
            <person name="Wan Y."/>
            <person name="He N."/>
            <person name="Zhang Z."/>
            <person name="Lu C."/>
            <person name="Keeling P.J."/>
            <person name="Wang J."/>
            <person name="Xiang Z."/>
            <person name="Zhou Z."/>
        </authorList>
    </citation>
    <scope>NUCLEOTIDE SEQUENCE [LARGE SCALE GENOMIC DNA]</scope>
    <source>
        <strain evidence="4">CQ1 / CVCC 102059</strain>
    </source>
</reference>
<feature type="chain" id="PRO_5004345143" evidence="2">
    <location>
        <begin position="22"/>
        <end position="134"/>
    </location>
</feature>
<keyword evidence="2" id="KW-0732">Signal</keyword>
<proteinExistence type="predicted"/>
<keyword evidence="1" id="KW-0812">Transmembrane</keyword>
<dbReference type="AlphaFoldDB" id="R0MIX5"/>
<protein>
    <submittedName>
        <fullName evidence="3">Uncharacterized protein</fullName>
    </submittedName>
</protein>
<organism evidence="3 4">
    <name type="scientific">Nosema bombycis (strain CQ1 / CVCC 102059)</name>
    <name type="common">Microsporidian parasite</name>
    <name type="synonym">Pebrine of silkworm</name>
    <dbReference type="NCBI Taxonomy" id="578461"/>
    <lineage>
        <taxon>Eukaryota</taxon>
        <taxon>Fungi</taxon>
        <taxon>Fungi incertae sedis</taxon>
        <taxon>Microsporidia</taxon>
        <taxon>Nosematidae</taxon>
        <taxon>Nosema</taxon>
    </lineage>
</organism>
<dbReference type="VEuPathDB" id="MicrosporidiaDB:NBO_34g0005"/>
<dbReference type="Proteomes" id="UP000016927">
    <property type="component" value="Unassembled WGS sequence"/>
</dbReference>
<feature type="signal peptide" evidence="2">
    <location>
        <begin position="1"/>
        <end position="21"/>
    </location>
</feature>
<keyword evidence="1" id="KW-1133">Transmembrane helix</keyword>
<feature type="transmembrane region" description="Helical" evidence="1">
    <location>
        <begin position="80"/>
        <end position="104"/>
    </location>
</feature>
<name>R0MIX5_NOSB1</name>
<gene>
    <name evidence="3" type="ORF">NBO_34g0005</name>
</gene>
<evidence type="ECO:0000256" key="1">
    <source>
        <dbReference type="SAM" id="Phobius"/>
    </source>
</evidence>
<evidence type="ECO:0000313" key="4">
    <source>
        <dbReference type="Proteomes" id="UP000016927"/>
    </source>
</evidence>
<evidence type="ECO:0000256" key="2">
    <source>
        <dbReference type="SAM" id="SignalP"/>
    </source>
</evidence>
<dbReference type="EMBL" id="KB908942">
    <property type="protein sequence ID" value="EOB14155.1"/>
    <property type="molecule type" value="Genomic_DNA"/>
</dbReference>